<evidence type="ECO:0000256" key="1">
    <source>
        <dbReference type="SAM" id="MobiDB-lite"/>
    </source>
</evidence>
<evidence type="ECO:0000259" key="2">
    <source>
        <dbReference type="Pfam" id="PF01636"/>
    </source>
</evidence>
<accession>A0ABQ2KB52</accession>
<evidence type="ECO:0000313" key="3">
    <source>
        <dbReference type="EMBL" id="GGN78226.1"/>
    </source>
</evidence>
<dbReference type="RefSeq" id="WP_188715442.1">
    <property type="nucleotide sequence ID" value="NZ_BAABBD010000001.1"/>
</dbReference>
<dbReference type="EMBL" id="BMLM01000001">
    <property type="protein sequence ID" value="GGN78226.1"/>
    <property type="molecule type" value="Genomic_DNA"/>
</dbReference>
<dbReference type="InterPro" id="IPR002575">
    <property type="entry name" value="Aminoglycoside_PTrfase"/>
</dbReference>
<sequence length="438" mass="45204">METIDAAEAPAASPEERLLRDALGDALEGELRVLSREPYGAGALTGFEETTAGFEEARAQTRYWYVDTSGRPVPEESGLVLGDPAAPQARIWLHPADPRLPALAAASFPDAAAALLARLGVTVDRAPELLVYRPGKRAMLRMRAGERETYLKVVRPDAAATIVDLQEALRGGGIPVPAITGWSALGIVLTEAAAGEPVTARLDAVDPARLLDSVEALQAAMGRVDTGRAARDSLALRDGWYRERLRAALDGAPGGEAAAARAALGALEAGIDAADPAALEVPAAELRTVHGDLHVGQLFVDGASAVTGLIDVDTAGLGDPVDDRAALLGHLVASIGLADDPDRARGYRRILGEAAGRWLGPAPQGGETASGETASGGAERTRLAHRLAVHVLAHALAPVERGELRVAAAQLGLGAAVLGREEAARAAGRGAARREGAT</sequence>
<evidence type="ECO:0000313" key="4">
    <source>
        <dbReference type="Proteomes" id="UP000626982"/>
    </source>
</evidence>
<feature type="domain" description="Aminoglycoside phosphotransferase" evidence="2">
    <location>
        <begin position="145"/>
        <end position="353"/>
    </location>
</feature>
<dbReference type="Gene3D" id="3.90.1200.10">
    <property type="match status" value="1"/>
</dbReference>
<gene>
    <name evidence="3" type="ORF">GCM10010968_03750</name>
</gene>
<dbReference type="Pfam" id="PF01636">
    <property type="entry name" value="APH"/>
    <property type="match status" value="1"/>
</dbReference>
<organism evidence="3 4">
    <name type="scientific">Agrococcus terreus</name>
    <dbReference type="NCBI Taxonomy" id="574649"/>
    <lineage>
        <taxon>Bacteria</taxon>
        <taxon>Bacillati</taxon>
        <taxon>Actinomycetota</taxon>
        <taxon>Actinomycetes</taxon>
        <taxon>Micrococcales</taxon>
        <taxon>Microbacteriaceae</taxon>
        <taxon>Agrococcus</taxon>
    </lineage>
</organism>
<keyword evidence="4" id="KW-1185">Reference proteome</keyword>
<feature type="region of interest" description="Disordered" evidence="1">
    <location>
        <begin position="358"/>
        <end position="379"/>
    </location>
</feature>
<dbReference type="InterPro" id="IPR011009">
    <property type="entry name" value="Kinase-like_dom_sf"/>
</dbReference>
<protein>
    <recommendedName>
        <fullName evidence="2">Aminoglycoside phosphotransferase domain-containing protein</fullName>
    </recommendedName>
</protein>
<proteinExistence type="predicted"/>
<dbReference type="SUPFAM" id="SSF56112">
    <property type="entry name" value="Protein kinase-like (PK-like)"/>
    <property type="match status" value="1"/>
</dbReference>
<dbReference type="Proteomes" id="UP000626982">
    <property type="component" value="Unassembled WGS sequence"/>
</dbReference>
<comment type="caution">
    <text evidence="3">The sequence shown here is derived from an EMBL/GenBank/DDBJ whole genome shotgun (WGS) entry which is preliminary data.</text>
</comment>
<name>A0ABQ2KB52_9MICO</name>
<reference evidence="4" key="1">
    <citation type="journal article" date="2019" name="Int. J. Syst. Evol. Microbiol.">
        <title>The Global Catalogue of Microorganisms (GCM) 10K type strain sequencing project: providing services to taxonomists for standard genome sequencing and annotation.</title>
        <authorList>
            <consortium name="The Broad Institute Genomics Platform"/>
            <consortium name="The Broad Institute Genome Sequencing Center for Infectious Disease"/>
            <person name="Wu L."/>
            <person name="Ma J."/>
        </authorList>
    </citation>
    <scope>NUCLEOTIDE SEQUENCE [LARGE SCALE GENOMIC DNA]</scope>
    <source>
        <strain evidence="4">CGMCC 1.6960</strain>
    </source>
</reference>